<dbReference type="AlphaFoldDB" id="A0AAD9IGJ1"/>
<evidence type="ECO:0000256" key="2">
    <source>
        <dbReference type="SAM" id="MobiDB-lite"/>
    </source>
</evidence>
<dbReference type="PROSITE" id="PS50005">
    <property type="entry name" value="TPR"/>
    <property type="match status" value="2"/>
</dbReference>
<dbReference type="Gene3D" id="1.25.40.10">
    <property type="entry name" value="Tetratricopeptide repeat domain"/>
    <property type="match status" value="1"/>
</dbReference>
<name>A0AAD9IGJ1_PROWI</name>
<gene>
    <name evidence="3" type="ORF">QBZ16_004850</name>
</gene>
<keyword evidence="4" id="KW-1185">Reference proteome</keyword>
<evidence type="ECO:0000313" key="4">
    <source>
        <dbReference type="Proteomes" id="UP001255856"/>
    </source>
</evidence>
<accession>A0AAD9IGJ1</accession>
<evidence type="ECO:0000313" key="3">
    <source>
        <dbReference type="EMBL" id="KAK2077216.1"/>
    </source>
</evidence>
<reference evidence="3" key="1">
    <citation type="submission" date="2021-01" db="EMBL/GenBank/DDBJ databases">
        <authorList>
            <person name="Eckstrom K.M.E."/>
        </authorList>
    </citation>
    <scope>NUCLEOTIDE SEQUENCE</scope>
    <source>
        <strain evidence="3">UVCC 0001</strain>
    </source>
</reference>
<dbReference type="Pfam" id="PF13432">
    <property type="entry name" value="TPR_16"/>
    <property type="match status" value="1"/>
</dbReference>
<organism evidence="3 4">
    <name type="scientific">Prototheca wickerhamii</name>
    <dbReference type="NCBI Taxonomy" id="3111"/>
    <lineage>
        <taxon>Eukaryota</taxon>
        <taxon>Viridiplantae</taxon>
        <taxon>Chlorophyta</taxon>
        <taxon>core chlorophytes</taxon>
        <taxon>Trebouxiophyceae</taxon>
        <taxon>Chlorellales</taxon>
        <taxon>Chlorellaceae</taxon>
        <taxon>Prototheca</taxon>
    </lineage>
</organism>
<feature type="repeat" description="TPR" evidence="1">
    <location>
        <begin position="38"/>
        <end position="71"/>
    </location>
</feature>
<keyword evidence="1" id="KW-0802">TPR repeat</keyword>
<dbReference type="Proteomes" id="UP001255856">
    <property type="component" value="Unassembled WGS sequence"/>
</dbReference>
<dbReference type="EMBL" id="JASFZW010000007">
    <property type="protein sequence ID" value="KAK2077216.1"/>
    <property type="molecule type" value="Genomic_DNA"/>
</dbReference>
<dbReference type="SMART" id="SM00028">
    <property type="entry name" value="TPR"/>
    <property type="match status" value="2"/>
</dbReference>
<sequence length="353" mass="38547">MQDVEEIFDEAEIAFMMEDYETAQAKYEQALKMDPQNALVMSGYGVFLAEVGREEEAVPLLQKAAQLDPDNGFEKYLYLGQVLAGPPAVEALQKGIELIRRELQAVTDMGGDKEELREIRENVASQLSSALCALAEEFMSSAAESAELGEDGEGSLSEAQRASLKAAIEPLANEAHALDPASPEPMQVAAHTAVLCNDEELAAECIRASLACWRRPGKDDEASESESESSMSEGDNALPEGAELPSYEHRFSTAKLLLALDIEIPTAANVLNDLLIESDANLSVYLLLGDALCRLEEYENVEELLDNRDWAKESPADEEEAEVLSHILQMQQEVKRLLDAREGEDAPTETPAA</sequence>
<dbReference type="SUPFAM" id="SSF48452">
    <property type="entry name" value="TPR-like"/>
    <property type="match status" value="1"/>
</dbReference>
<feature type="region of interest" description="Disordered" evidence="2">
    <location>
        <begin position="217"/>
        <end position="242"/>
    </location>
</feature>
<evidence type="ECO:0000256" key="1">
    <source>
        <dbReference type="PROSITE-ProRule" id="PRU00339"/>
    </source>
</evidence>
<proteinExistence type="predicted"/>
<dbReference type="InterPro" id="IPR019734">
    <property type="entry name" value="TPR_rpt"/>
</dbReference>
<dbReference type="InterPro" id="IPR011990">
    <property type="entry name" value="TPR-like_helical_dom_sf"/>
</dbReference>
<feature type="repeat" description="TPR" evidence="1">
    <location>
        <begin position="4"/>
        <end position="37"/>
    </location>
</feature>
<protein>
    <submittedName>
        <fullName evidence="3">Uncharacterized protein</fullName>
    </submittedName>
</protein>
<comment type="caution">
    <text evidence="3">The sequence shown here is derived from an EMBL/GenBank/DDBJ whole genome shotgun (WGS) entry which is preliminary data.</text>
</comment>